<protein>
    <submittedName>
        <fullName evidence="1">AlNc14C481G11892 protein</fullName>
    </submittedName>
</protein>
<organism evidence="1">
    <name type="scientific">Albugo laibachii Nc14</name>
    <dbReference type="NCBI Taxonomy" id="890382"/>
    <lineage>
        <taxon>Eukaryota</taxon>
        <taxon>Sar</taxon>
        <taxon>Stramenopiles</taxon>
        <taxon>Oomycota</taxon>
        <taxon>Peronosporomycetes</taxon>
        <taxon>Albuginales</taxon>
        <taxon>Albuginaceae</taxon>
        <taxon>Albugo</taxon>
    </lineage>
</organism>
<reference evidence="1" key="2">
    <citation type="submission" date="2011-02" db="EMBL/GenBank/DDBJ databases">
        <authorList>
            <person name="MacLean D."/>
        </authorList>
    </citation>
    <scope>NUCLEOTIDE SEQUENCE</scope>
</reference>
<dbReference type="AlphaFoldDB" id="F0X0F1"/>
<reference evidence="1" key="1">
    <citation type="journal article" date="2011" name="PLoS Biol.">
        <title>Gene gain and loss during evolution of obligate parasitism in the white rust pathogen of Arabidopsis thaliana.</title>
        <authorList>
            <person name="Kemen E."/>
            <person name="Gardiner A."/>
            <person name="Schultz-Larsen T."/>
            <person name="Kemen A.C."/>
            <person name="Balmuth A.L."/>
            <person name="Robert-Seilaniantz A."/>
            <person name="Bailey K."/>
            <person name="Holub E."/>
            <person name="Studholme D.J."/>
            <person name="Maclean D."/>
            <person name="Jones J.D."/>
        </authorList>
    </citation>
    <scope>NUCLEOTIDE SEQUENCE</scope>
</reference>
<accession>F0X0F1</accession>
<gene>
    <name evidence="1" type="primary">AlNc14C481G11892</name>
    <name evidence="1" type="ORF">ALNC14_133820</name>
</gene>
<name>F0X0F1_9STRA</name>
<sequence length="133" mass="15232">MNANDDVWYFQCFLYSDYHSFRVEYFLRVNDAITKLTYALNIAGKHVFRDMNVQRSVENSNDTHGWGGSCSATIAHASLATPNIFNLALLRDCFLFTIPSYLIDAFRVFVDDSSNPVFSKNISSTQSQPYFED</sequence>
<dbReference type="HOGENOM" id="CLU_1910541_0_0_1"/>
<proteinExistence type="predicted"/>
<evidence type="ECO:0000313" key="1">
    <source>
        <dbReference type="EMBL" id="CCA27238.1"/>
    </source>
</evidence>
<dbReference type="EMBL" id="FR824522">
    <property type="protein sequence ID" value="CCA27238.1"/>
    <property type="molecule type" value="Genomic_DNA"/>
</dbReference>